<protein>
    <submittedName>
        <fullName evidence="3">Unannotated protein</fullName>
    </submittedName>
</protein>
<dbReference type="GO" id="GO:0005737">
    <property type="term" value="C:cytoplasm"/>
    <property type="evidence" value="ECO:0007669"/>
    <property type="project" value="TreeGrafter"/>
</dbReference>
<dbReference type="Gene3D" id="3.20.20.140">
    <property type="entry name" value="Metal-dependent hydrolases"/>
    <property type="match status" value="1"/>
</dbReference>
<dbReference type="PANTHER" id="PTHR21240:SF28">
    <property type="entry name" value="ISO-OROTATE DECARBOXYLASE (EUROFUNG)"/>
    <property type="match status" value="1"/>
</dbReference>
<organism evidence="3">
    <name type="scientific">freshwater metagenome</name>
    <dbReference type="NCBI Taxonomy" id="449393"/>
    <lineage>
        <taxon>unclassified sequences</taxon>
        <taxon>metagenomes</taxon>
        <taxon>ecological metagenomes</taxon>
    </lineage>
</organism>
<accession>A0A6J7A481</accession>
<dbReference type="InterPro" id="IPR006680">
    <property type="entry name" value="Amidohydro-rel"/>
</dbReference>
<dbReference type="GO" id="GO:0019748">
    <property type="term" value="P:secondary metabolic process"/>
    <property type="evidence" value="ECO:0007669"/>
    <property type="project" value="TreeGrafter"/>
</dbReference>
<dbReference type="InterPro" id="IPR032466">
    <property type="entry name" value="Metal_Hydrolase"/>
</dbReference>
<name>A0A6J7A481_9ZZZZ</name>
<dbReference type="InterPro" id="IPR032465">
    <property type="entry name" value="ACMSD"/>
</dbReference>
<dbReference type="GO" id="GO:0016831">
    <property type="term" value="F:carboxy-lyase activity"/>
    <property type="evidence" value="ECO:0007669"/>
    <property type="project" value="InterPro"/>
</dbReference>
<evidence type="ECO:0000259" key="2">
    <source>
        <dbReference type="Pfam" id="PF04909"/>
    </source>
</evidence>
<dbReference type="EMBL" id="CAFAAQ010000307">
    <property type="protein sequence ID" value="CAB4827707.1"/>
    <property type="molecule type" value="Genomic_DNA"/>
</dbReference>
<feature type="domain" description="Amidohydrolase-related" evidence="2">
    <location>
        <begin position="162"/>
        <end position="407"/>
    </location>
</feature>
<dbReference type="AlphaFoldDB" id="A0A6J7A481"/>
<dbReference type="Pfam" id="PF04909">
    <property type="entry name" value="Amidohydro_2"/>
    <property type="match status" value="1"/>
</dbReference>
<dbReference type="GO" id="GO:0016787">
    <property type="term" value="F:hydrolase activity"/>
    <property type="evidence" value="ECO:0007669"/>
    <property type="project" value="InterPro"/>
</dbReference>
<keyword evidence="1" id="KW-0456">Lyase</keyword>
<proteinExistence type="predicted"/>
<dbReference type="SUPFAM" id="SSF51556">
    <property type="entry name" value="Metallo-dependent hydrolases"/>
    <property type="match status" value="1"/>
</dbReference>
<sequence>MSASSLESSLTPPESELPLIISVDDHILEPRTLWQEQLPPSLRERGPRVVREKVSLEFKGGHYGFTRGDEAGKLCDLWLFDDLVMPTGLLHAAVGYADEDQINVPAIYEDFRPGTYDRSARLIDMDQNHVQAAINYPNTFPRFAGQGFAERSDKDLALACLQIYNDWMIEDWCGGEGAGRLIPLTLVPLWDPALAAAEVRRCAAKGSYAIGFSENPSKLGCASMHSGEWDVLWDACMESDTTVSMHIGSSSSMPSTSPDAPLGVSMALSSQNAQGSLTDWVFSGTLSRFPQLKIAFAESQIGWMPYLIERMDIVASEGAAAGVHLDELPSEIVKGRVWGCVFDDQHGLKSRDAVGLEHILFETDYPHTDGTWPESRSVAHRLCEGAGMDATECYEFLRGNAIRAYGLERFGISA</sequence>
<evidence type="ECO:0000313" key="3">
    <source>
        <dbReference type="EMBL" id="CAB4827707.1"/>
    </source>
</evidence>
<gene>
    <name evidence="3" type="ORF">UFOPK3046_02137</name>
</gene>
<reference evidence="3" key="1">
    <citation type="submission" date="2020-05" db="EMBL/GenBank/DDBJ databases">
        <authorList>
            <person name="Chiriac C."/>
            <person name="Salcher M."/>
            <person name="Ghai R."/>
            <person name="Kavagutti S V."/>
        </authorList>
    </citation>
    <scope>NUCLEOTIDE SEQUENCE</scope>
</reference>
<dbReference type="PANTHER" id="PTHR21240">
    <property type="entry name" value="2-AMINO-3-CARBOXYLMUCONATE-6-SEMIALDEHYDE DECARBOXYLASE"/>
    <property type="match status" value="1"/>
</dbReference>
<evidence type="ECO:0000256" key="1">
    <source>
        <dbReference type="ARBA" id="ARBA00023239"/>
    </source>
</evidence>